<dbReference type="Gene3D" id="3.40.50.2000">
    <property type="entry name" value="Glycogen Phosphorylase B"/>
    <property type="match status" value="1"/>
</dbReference>
<gene>
    <name evidence="1" type="ORF">SDC9_178380</name>
</gene>
<accession>A0A645GYU0</accession>
<evidence type="ECO:0008006" key="2">
    <source>
        <dbReference type="Google" id="ProtNLM"/>
    </source>
</evidence>
<name>A0A645GYU0_9ZZZZ</name>
<sequence length="149" mass="16993">MGDSDEKSAVYQKQIEELNLQEWIYIENSYSFGNGKLENFLEENCDIAMGIFGDSEKAKNVTANKVIDACAMKIPIITGFSAALKEFFNNDSIYMVEEPTIENIAKTIIEVAKKDIQEVARNTESAYKIYQDNFSYEAYKTKILKLLDK</sequence>
<evidence type="ECO:0000313" key="1">
    <source>
        <dbReference type="EMBL" id="MPN30909.1"/>
    </source>
</evidence>
<proteinExistence type="predicted"/>
<reference evidence="1" key="1">
    <citation type="submission" date="2019-08" db="EMBL/GenBank/DDBJ databases">
        <authorList>
            <person name="Kucharzyk K."/>
            <person name="Murdoch R.W."/>
            <person name="Higgins S."/>
            <person name="Loffler F."/>
        </authorList>
    </citation>
    <scope>NUCLEOTIDE SEQUENCE</scope>
</reference>
<dbReference type="SUPFAM" id="SSF53756">
    <property type="entry name" value="UDP-Glycosyltransferase/glycogen phosphorylase"/>
    <property type="match status" value="1"/>
</dbReference>
<organism evidence="1">
    <name type="scientific">bioreactor metagenome</name>
    <dbReference type="NCBI Taxonomy" id="1076179"/>
    <lineage>
        <taxon>unclassified sequences</taxon>
        <taxon>metagenomes</taxon>
        <taxon>ecological metagenomes</taxon>
    </lineage>
</organism>
<dbReference type="EMBL" id="VSSQ01082204">
    <property type="protein sequence ID" value="MPN30909.1"/>
    <property type="molecule type" value="Genomic_DNA"/>
</dbReference>
<protein>
    <recommendedName>
        <fullName evidence="2">Glycosyl transferase family 1 domain-containing protein</fullName>
    </recommendedName>
</protein>
<dbReference type="AlphaFoldDB" id="A0A645GYU0"/>
<comment type="caution">
    <text evidence="1">The sequence shown here is derived from an EMBL/GenBank/DDBJ whole genome shotgun (WGS) entry which is preliminary data.</text>
</comment>